<feature type="transmembrane region" description="Helical" evidence="1">
    <location>
        <begin position="61"/>
        <end position="82"/>
    </location>
</feature>
<evidence type="ECO:0000313" key="3">
    <source>
        <dbReference type="Proteomes" id="UP000070383"/>
    </source>
</evidence>
<protein>
    <submittedName>
        <fullName evidence="2">Uncharacterized protein</fullName>
    </submittedName>
</protein>
<feature type="transmembrane region" description="Helical" evidence="1">
    <location>
        <begin position="201"/>
        <end position="219"/>
    </location>
</feature>
<dbReference type="STRING" id="33036.HMPREF3200_00184"/>
<feature type="transmembrane region" description="Helical" evidence="1">
    <location>
        <begin position="37"/>
        <end position="54"/>
    </location>
</feature>
<dbReference type="RefSeq" id="WP_060928884.1">
    <property type="nucleotide sequence ID" value="NZ_KQ955248.1"/>
</dbReference>
<feature type="transmembrane region" description="Helical" evidence="1">
    <location>
        <begin position="94"/>
        <end position="114"/>
    </location>
</feature>
<dbReference type="EMBL" id="LRPM01000005">
    <property type="protein sequence ID" value="KWZ79126.1"/>
    <property type="molecule type" value="Genomic_DNA"/>
</dbReference>
<name>A0A133KHW9_9FIRM</name>
<keyword evidence="3" id="KW-1185">Reference proteome</keyword>
<evidence type="ECO:0000256" key="1">
    <source>
        <dbReference type="SAM" id="Phobius"/>
    </source>
</evidence>
<feature type="transmembrane region" description="Helical" evidence="1">
    <location>
        <begin position="231"/>
        <end position="248"/>
    </location>
</feature>
<feature type="transmembrane region" description="Helical" evidence="1">
    <location>
        <begin position="146"/>
        <end position="166"/>
    </location>
</feature>
<keyword evidence="1" id="KW-0812">Transmembrane</keyword>
<keyword evidence="1" id="KW-1133">Transmembrane helix</keyword>
<gene>
    <name evidence="2" type="ORF">HMPREF3200_00184</name>
</gene>
<dbReference type="OrthoDB" id="1691092at2"/>
<sequence length="287" mass="33056">MKNIRLNIAGFLGLILLVISFITPLLGLSTKLNTQIASRIINSYLIAYIAYMISFMDTRRVILIFLPLLFHVSLNYLIINGFSVKVSKDILQGTYAIVRNLFDLISLVGIFFLLELILNKIFGNKFTSLVGLLSLALFFYFDYSRILIRFTSLKEVFLYFAIFVMALRIRKAEKINPLLYLLAASIIGLEIFLNYKYGVDYGYFLSFIPLVYLILKSIANPSQISFEKFMIFTYLYIYPSIFIALRLFVGENRLVTCLLGLLSALFIGQILYKLRIKYINYLLVGIN</sequence>
<comment type="caution">
    <text evidence="2">The sequence shown here is derived from an EMBL/GenBank/DDBJ whole genome shotgun (WGS) entry which is preliminary data.</text>
</comment>
<reference evidence="3" key="1">
    <citation type="submission" date="2016-01" db="EMBL/GenBank/DDBJ databases">
        <authorList>
            <person name="Mitreva M."/>
            <person name="Pepin K.H."/>
            <person name="Mihindukulasuriya K.A."/>
            <person name="Fulton R."/>
            <person name="Fronick C."/>
            <person name="O'Laughlin M."/>
            <person name="Miner T."/>
            <person name="Herter B."/>
            <person name="Rosa B.A."/>
            <person name="Cordes M."/>
            <person name="Tomlinson C."/>
            <person name="Wollam A."/>
            <person name="Palsikar V.B."/>
            <person name="Mardis E.R."/>
            <person name="Wilson R.K."/>
        </authorList>
    </citation>
    <scope>NUCLEOTIDE SEQUENCE [LARGE SCALE GENOMIC DNA]</scope>
    <source>
        <strain evidence="3">MJR8151</strain>
    </source>
</reference>
<dbReference type="AlphaFoldDB" id="A0A133KHW9"/>
<organism evidence="2 3">
    <name type="scientific">Anaerococcus tetradius</name>
    <dbReference type="NCBI Taxonomy" id="33036"/>
    <lineage>
        <taxon>Bacteria</taxon>
        <taxon>Bacillati</taxon>
        <taxon>Bacillota</taxon>
        <taxon>Tissierellia</taxon>
        <taxon>Tissierellales</taxon>
        <taxon>Peptoniphilaceae</taxon>
        <taxon>Anaerococcus</taxon>
    </lineage>
</organism>
<dbReference type="Proteomes" id="UP000070383">
    <property type="component" value="Unassembled WGS sequence"/>
</dbReference>
<feature type="transmembrane region" description="Helical" evidence="1">
    <location>
        <begin position="178"/>
        <end position="195"/>
    </location>
</feature>
<dbReference type="PATRIC" id="fig|33036.3.peg.187"/>
<feature type="transmembrane region" description="Helical" evidence="1">
    <location>
        <begin position="254"/>
        <end position="272"/>
    </location>
</feature>
<evidence type="ECO:0000313" key="2">
    <source>
        <dbReference type="EMBL" id="KWZ79126.1"/>
    </source>
</evidence>
<feature type="transmembrane region" description="Helical" evidence="1">
    <location>
        <begin position="121"/>
        <end position="140"/>
    </location>
</feature>
<proteinExistence type="predicted"/>
<keyword evidence="1" id="KW-0472">Membrane</keyword>
<accession>A0A133KHW9</accession>